<gene>
    <name evidence="14" type="ORF">P3X46_014369</name>
</gene>
<organism evidence="14 15">
    <name type="scientific">Hevea brasiliensis</name>
    <name type="common">Para rubber tree</name>
    <name type="synonym">Siphonia brasiliensis</name>
    <dbReference type="NCBI Taxonomy" id="3981"/>
    <lineage>
        <taxon>Eukaryota</taxon>
        <taxon>Viridiplantae</taxon>
        <taxon>Streptophyta</taxon>
        <taxon>Embryophyta</taxon>
        <taxon>Tracheophyta</taxon>
        <taxon>Spermatophyta</taxon>
        <taxon>Magnoliopsida</taxon>
        <taxon>eudicotyledons</taxon>
        <taxon>Gunneridae</taxon>
        <taxon>Pentapetalae</taxon>
        <taxon>rosids</taxon>
        <taxon>fabids</taxon>
        <taxon>Malpighiales</taxon>
        <taxon>Euphorbiaceae</taxon>
        <taxon>Crotonoideae</taxon>
        <taxon>Micrandreae</taxon>
        <taxon>Hevea</taxon>
    </lineage>
</organism>
<evidence type="ECO:0000256" key="1">
    <source>
        <dbReference type="ARBA" id="ARBA00004370"/>
    </source>
</evidence>
<dbReference type="Gene3D" id="3.30.200.20">
    <property type="entry name" value="Phosphorylase Kinase, domain 1"/>
    <property type="match status" value="1"/>
</dbReference>
<keyword evidence="15" id="KW-1185">Reference proteome</keyword>
<dbReference type="InterPro" id="IPR000719">
    <property type="entry name" value="Prot_kinase_dom"/>
</dbReference>
<dbReference type="PROSITE" id="PS00107">
    <property type="entry name" value="PROTEIN_KINASE_ATP"/>
    <property type="match status" value="1"/>
</dbReference>
<keyword evidence="7" id="KW-0418">Kinase</keyword>
<dbReference type="PROSITE" id="PS00108">
    <property type="entry name" value="PROTEIN_KINASE_ST"/>
    <property type="match status" value="1"/>
</dbReference>
<dbReference type="Gene3D" id="3.80.10.10">
    <property type="entry name" value="Ribonuclease Inhibitor"/>
    <property type="match status" value="3"/>
</dbReference>
<keyword evidence="8 11" id="KW-0067">ATP-binding</keyword>
<comment type="subcellular location">
    <subcellularLocation>
        <location evidence="1">Membrane</location>
    </subcellularLocation>
</comment>
<dbReference type="InterPro" id="IPR008271">
    <property type="entry name" value="Ser/Thr_kinase_AS"/>
</dbReference>
<proteinExistence type="predicted"/>
<feature type="transmembrane region" description="Helical" evidence="12">
    <location>
        <begin position="519"/>
        <end position="542"/>
    </location>
</feature>
<dbReference type="InterPro" id="IPR001611">
    <property type="entry name" value="Leu-rich_rpt"/>
</dbReference>
<evidence type="ECO:0000256" key="4">
    <source>
        <dbReference type="ARBA" id="ARBA00022692"/>
    </source>
</evidence>
<evidence type="ECO:0000256" key="5">
    <source>
        <dbReference type="ARBA" id="ARBA00022737"/>
    </source>
</evidence>
<evidence type="ECO:0000313" key="15">
    <source>
        <dbReference type="Proteomes" id="UP001174677"/>
    </source>
</evidence>
<keyword evidence="10 12" id="KW-0472">Membrane</keyword>
<evidence type="ECO:0000256" key="8">
    <source>
        <dbReference type="ARBA" id="ARBA00022840"/>
    </source>
</evidence>
<dbReference type="Pfam" id="PF00560">
    <property type="entry name" value="LRR_1"/>
    <property type="match status" value="2"/>
</dbReference>
<dbReference type="InterPro" id="IPR003591">
    <property type="entry name" value="Leu-rich_rpt_typical-subtyp"/>
</dbReference>
<dbReference type="PANTHER" id="PTHR27008:SF587">
    <property type="entry name" value="PROTEIN KINASE DOMAIN-CONTAINING PROTEIN"/>
    <property type="match status" value="1"/>
</dbReference>
<comment type="caution">
    <text evidence="14">The sequence shown here is derived from an EMBL/GenBank/DDBJ whole genome shotgun (WGS) entry which is preliminary data.</text>
</comment>
<evidence type="ECO:0000313" key="14">
    <source>
        <dbReference type="EMBL" id="KAJ9175861.1"/>
    </source>
</evidence>
<dbReference type="PROSITE" id="PS50011">
    <property type="entry name" value="PROTEIN_KINASE_DOM"/>
    <property type="match status" value="1"/>
</dbReference>
<feature type="domain" description="Protein kinase" evidence="13">
    <location>
        <begin position="575"/>
        <end position="904"/>
    </location>
</feature>
<accession>A0ABQ9M6G7</accession>
<evidence type="ECO:0000259" key="13">
    <source>
        <dbReference type="PROSITE" id="PS50011"/>
    </source>
</evidence>
<dbReference type="SUPFAM" id="SSF56112">
    <property type="entry name" value="Protein kinase-like (PK-like)"/>
    <property type="match status" value="1"/>
</dbReference>
<dbReference type="Pfam" id="PF00069">
    <property type="entry name" value="Pkinase"/>
    <property type="match status" value="1"/>
</dbReference>
<keyword evidence="4 12" id="KW-0812">Transmembrane</keyword>
<protein>
    <recommendedName>
        <fullName evidence="13">Protein kinase domain-containing protein</fullName>
    </recommendedName>
</protein>
<dbReference type="SMART" id="SM00369">
    <property type="entry name" value="LRR_TYP"/>
    <property type="match status" value="5"/>
</dbReference>
<sequence length="909" mass="100160">MDNRLEGEIPLNITYCSELRILILARNSFMGKILDELSSLKKLVMLRLYRNNFTGQIPHSFGNFSYLKHLSIGENNLAGNIPDKLGQLISLNFFSVEVNNLTGTIPTTLYNISSIITFSVSANQLNGSLPWNIGLTLPNLQYFTFGSNQFHGTIPVSLHNASQLETIDFSTNMFTGQVPNNLGRLKDLQELTLEINFLGSNTSQDLSFITSLSNCSNLEILSFARNNFGGVLPASIANLSTKLGFLGMGYNQISGRLPLEVGNLVNLYALGMEENLLSGSIPSSFGKLRELQILHLDRNLLSGQIPPSLGNISQLFELYLYQNRLEGNITSSLANCQKLQALDIAENLLTGFIPQEILGLSSLSLFLNLSHNTLTGPLPLEVHKLRNINALDVSHNKLSGEIPETLGDCLKLALLNMQGNFFQGAIPSTFASLRGLLHLDLSRNNLSGNIPEVLEKLPFLQYLNLSFNNFEGEVPTKGVFSNISAFSLIENNNLCGGIPELQLPACRIERKKHKKSPTAIMLATIISSLVLFMTIAFIWIFYWRKSRKHVSSSPSIVGKLLRISYKELLQATQGFSSDNLIGQGSFGSVYRGRIDLQGERIVAVKVLNLQQHGASKSFIAECKALHNIRHRNIVKILTYCSSIDFKGNDFRALVLDFMVNGSLEMWLHPKEDSDSQSRKLNLPQRLRIMIDVSSALHYLHDLCETRIIHCDLKPSNILLDNELTAHVGDFGLSRLLSSTTSNSSQGQTSSIGIKGTVGYMPPEYGIGSKATTSGDVYSFGIILLQIFTGRGPTDKLFTDGLNLHNFVRSKLPGQVMQILDPMLIATGEVGAAEIMGDNESDEGQTEIQETNIDLENLRLEGGSVQKCIVSVLEIGLACSAELPGDRMNMGDVTRKLNIITEAFLHARTC</sequence>
<evidence type="ECO:0000256" key="10">
    <source>
        <dbReference type="ARBA" id="ARBA00023136"/>
    </source>
</evidence>
<dbReference type="InterPro" id="IPR032675">
    <property type="entry name" value="LRR_dom_sf"/>
</dbReference>
<evidence type="ECO:0000256" key="9">
    <source>
        <dbReference type="ARBA" id="ARBA00022989"/>
    </source>
</evidence>
<keyword evidence="2" id="KW-0433">Leucine-rich repeat</keyword>
<dbReference type="Proteomes" id="UP001174677">
    <property type="component" value="Chromosome 8"/>
</dbReference>
<keyword evidence="9 12" id="KW-1133">Transmembrane helix</keyword>
<dbReference type="SMART" id="SM00220">
    <property type="entry name" value="S_TKc"/>
    <property type="match status" value="1"/>
</dbReference>
<dbReference type="Gene3D" id="1.10.510.10">
    <property type="entry name" value="Transferase(Phosphotransferase) domain 1"/>
    <property type="match status" value="1"/>
</dbReference>
<dbReference type="EMBL" id="JARPOI010000008">
    <property type="protein sequence ID" value="KAJ9175861.1"/>
    <property type="molecule type" value="Genomic_DNA"/>
</dbReference>
<evidence type="ECO:0000256" key="3">
    <source>
        <dbReference type="ARBA" id="ARBA00022679"/>
    </source>
</evidence>
<feature type="binding site" evidence="11">
    <location>
        <position position="605"/>
    </location>
    <ligand>
        <name>ATP</name>
        <dbReference type="ChEBI" id="CHEBI:30616"/>
    </ligand>
</feature>
<reference evidence="14 15" key="1">
    <citation type="journal article" date="2023" name="Plant Biotechnol. J.">
        <title>Chromosome-level wild Hevea brasiliensis genome provides new tools for genomic-assisted breeding and valuable loci to elevate rubber yield.</title>
        <authorList>
            <person name="Cheng H."/>
            <person name="Song X."/>
            <person name="Hu Y."/>
            <person name="Wu T."/>
            <person name="Yang Q."/>
            <person name="An Z."/>
            <person name="Feng S."/>
            <person name="Deng Z."/>
            <person name="Wu W."/>
            <person name="Zeng X."/>
            <person name="Tu M."/>
            <person name="Wang X."/>
            <person name="Huang H."/>
        </authorList>
    </citation>
    <scope>NUCLEOTIDE SEQUENCE [LARGE SCALE GENOMIC DNA]</scope>
    <source>
        <strain evidence="14">MT/VB/25A 57/8</strain>
    </source>
</reference>
<dbReference type="PANTHER" id="PTHR27008">
    <property type="entry name" value="OS04G0122200 PROTEIN"/>
    <property type="match status" value="1"/>
</dbReference>
<dbReference type="InterPro" id="IPR051809">
    <property type="entry name" value="Plant_receptor-like_S/T_kinase"/>
</dbReference>
<evidence type="ECO:0000256" key="2">
    <source>
        <dbReference type="ARBA" id="ARBA00022614"/>
    </source>
</evidence>
<evidence type="ECO:0000256" key="7">
    <source>
        <dbReference type="ARBA" id="ARBA00022777"/>
    </source>
</evidence>
<dbReference type="InterPro" id="IPR011009">
    <property type="entry name" value="Kinase-like_dom_sf"/>
</dbReference>
<dbReference type="Pfam" id="PF23598">
    <property type="entry name" value="LRR_14"/>
    <property type="match status" value="1"/>
</dbReference>
<name>A0ABQ9M6G7_HEVBR</name>
<keyword evidence="6 11" id="KW-0547">Nucleotide-binding</keyword>
<keyword evidence="3" id="KW-0808">Transferase</keyword>
<dbReference type="InterPro" id="IPR017441">
    <property type="entry name" value="Protein_kinase_ATP_BS"/>
</dbReference>
<evidence type="ECO:0000256" key="6">
    <source>
        <dbReference type="ARBA" id="ARBA00022741"/>
    </source>
</evidence>
<evidence type="ECO:0000256" key="11">
    <source>
        <dbReference type="PROSITE-ProRule" id="PRU10141"/>
    </source>
</evidence>
<dbReference type="InterPro" id="IPR055414">
    <property type="entry name" value="LRR_R13L4/SHOC2-like"/>
</dbReference>
<dbReference type="SUPFAM" id="SSF52058">
    <property type="entry name" value="L domain-like"/>
    <property type="match status" value="2"/>
</dbReference>
<keyword evidence="5" id="KW-0677">Repeat</keyword>
<evidence type="ECO:0000256" key="12">
    <source>
        <dbReference type="SAM" id="Phobius"/>
    </source>
</evidence>